<dbReference type="GO" id="GO:0016020">
    <property type="term" value="C:membrane"/>
    <property type="evidence" value="ECO:0007669"/>
    <property type="project" value="TreeGrafter"/>
</dbReference>
<protein>
    <recommendedName>
        <fullName evidence="1">CBM20 domain-containing protein</fullName>
    </recommendedName>
</protein>
<sequence>MDETSGHGAWELSFVLSVPILPGIPSQPIASPARPLFWGSRPVTEPGDELVLVGSCGALGSWDVSKGLAMTTDHHTFPQWTLAEELVLAAGEKLEYKYAIRRSDGHIEWEPLEGNRLIRSLPTGRFSLDDSWGVLPPFTLMKAKFPHCTLSPSHQQQQQQHSQNQEQHPFTYIFVGRRTYWLLSIEDVVRLRATCTCLGELFGAAQLRDRLRHSLGSQAGLRRVVNGQQVQLLRLDDDQFGAHDLVAAVCVVQEGHWGEMGEVIELAGQCGNCDLPVTLSGADINTHTNITAYVSAPRVLAQLNMVGRYVHFSDDTSLQLFYHGNGEVRAIIDEPGFRLEVDPPLPAGHMYQEHRQPHDPPSRSSIAYFLPGGWRPLTAPYAYASVSSFVKRMILYHFTAAHQHQYNLSWHSLVRGVGGGRLDRLLTESPHTPVAGCTTTISQWSRHIGGGVPWRYLVLTDSSHPFVAWIEIKPYPTNRVHVCIVTTEAAVCERGLFKYRFPATAQVARVALGAVGRWWHLQVSAT</sequence>
<accession>A0A0G4FXX1</accession>
<dbReference type="CDD" id="cd05467">
    <property type="entry name" value="CBM20"/>
    <property type="match status" value="1"/>
</dbReference>
<dbReference type="EMBL" id="CDMY01000523">
    <property type="protein sequence ID" value="CEM20275.1"/>
    <property type="molecule type" value="Genomic_DNA"/>
</dbReference>
<dbReference type="PANTHER" id="PTHR15048">
    <property type="entry name" value="STARCH-BINDING DOMAIN-CONTAINING PROTEIN 1"/>
    <property type="match status" value="1"/>
</dbReference>
<dbReference type="InterPro" id="IPR013783">
    <property type="entry name" value="Ig-like_fold"/>
</dbReference>
<dbReference type="OrthoDB" id="412753at2759"/>
<dbReference type="InterPro" id="IPR013784">
    <property type="entry name" value="Carb-bd-like_fold"/>
</dbReference>
<dbReference type="PROSITE" id="PS51166">
    <property type="entry name" value="CBM20"/>
    <property type="match status" value="1"/>
</dbReference>
<evidence type="ECO:0000259" key="1">
    <source>
        <dbReference type="PROSITE" id="PS51166"/>
    </source>
</evidence>
<name>A0A0G4FXX1_VITBC</name>
<gene>
    <name evidence="2" type="ORF">Vbra_811</name>
</gene>
<organism evidence="2 3">
    <name type="scientific">Vitrella brassicaformis (strain CCMP3155)</name>
    <dbReference type="NCBI Taxonomy" id="1169540"/>
    <lineage>
        <taxon>Eukaryota</taxon>
        <taxon>Sar</taxon>
        <taxon>Alveolata</taxon>
        <taxon>Colpodellida</taxon>
        <taxon>Vitrellaceae</taxon>
        <taxon>Vitrella</taxon>
    </lineage>
</organism>
<evidence type="ECO:0000313" key="2">
    <source>
        <dbReference type="EMBL" id="CEM20275.1"/>
    </source>
</evidence>
<dbReference type="AlphaFoldDB" id="A0A0G4FXX1"/>
<feature type="domain" description="CBM20" evidence="1">
    <location>
        <begin position="27"/>
        <end position="134"/>
    </location>
</feature>
<dbReference type="Pfam" id="PF00686">
    <property type="entry name" value="CBM_20"/>
    <property type="match status" value="1"/>
</dbReference>
<dbReference type="PANTHER" id="PTHR15048:SF0">
    <property type="entry name" value="STARCH-BINDING DOMAIN-CONTAINING PROTEIN 1"/>
    <property type="match status" value="1"/>
</dbReference>
<keyword evidence="3" id="KW-1185">Reference proteome</keyword>
<proteinExistence type="predicted"/>
<dbReference type="Gene3D" id="2.60.40.10">
    <property type="entry name" value="Immunoglobulins"/>
    <property type="match status" value="1"/>
</dbReference>
<dbReference type="Proteomes" id="UP000041254">
    <property type="component" value="Unassembled WGS sequence"/>
</dbReference>
<reference evidence="2 3" key="1">
    <citation type="submission" date="2014-11" db="EMBL/GenBank/DDBJ databases">
        <authorList>
            <person name="Zhu J."/>
            <person name="Qi W."/>
            <person name="Song R."/>
        </authorList>
    </citation>
    <scope>NUCLEOTIDE SEQUENCE [LARGE SCALE GENOMIC DNA]</scope>
</reference>
<dbReference type="InParanoid" id="A0A0G4FXX1"/>
<dbReference type="VEuPathDB" id="CryptoDB:Vbra_811"/>
<evidence type="ECO:0000313" key="3">
    <source>
        <dbReference type="Proteomes" id="UP000041254"/>
    </source>
</evidence>
<dbReference type="SMART" id="SM01065">
    <property type="entry name" value="CBM_2"/>
    <property type="match status" value="1"/>
</dbReference>
<dbReference type="InterPro" id="IPR002044">
    <property type="entry name" value="CBM20"/>
</dbReference>
<dbReference type="SUPFAM" id="SSF49452">
    <property type="entry name" value="Starch-binding domain-like"/>
    <property type="match status" value="1"/>
</dbReference>
<dbReference type="PhylomeDB" id="A0A0G4FXX1"/>
<dbReference type="GO" id="GO:2001070">
    <property type="term" value="F:starch binding"/>
    <property type="evidence" value="ECO:0007669"/>
    <property type="project" value="InterPro"/>
</dbReference>